<gene>
    <name evidence="2" type="ORF">EYF80_048846</name>
</gene>
<comment type="caution">
    <text evidence="2">The sequence shown here is derived from an EMBL/GenBank/DDBJ whole genome shotgun (WGS) entry which is preliminary data.</text>
</comment>
<keyword evidence="3" id="KW-1185">Reference proteome</keyword>
<proteinExistence type="predicted"/>
<accession>A0A4Z2FL29</accession>
<dbReference type="EMBL" id="SRLO01001143">
    <property type="protein sequence ID" value="TNN40982.1"/>
    <property type="molecule type" value="Genomic_DNA"/>
</dbReference>
<feature type="compositionally biased region" description="Low complexity" evidence="1">
    <location>
        <begin position="91"/>
        <end position="104"/>
    </location>
</feature>
<reference evidence="2 3" key="1">
    <citation type="submission" date="2019-03" db="EMBL/GenBank/DDBJ databases">
        <title>First draft genome of Liparis tanakae, snailfish: a comprehensive survey of snailfish specific genes.</title>
        <authorList>
            <person name="Kim W."/>
            <person name="Song I."/>
            <person name="Jeong J.-H."/>
            <person name="Kim D."/>
            <person name="Kim S."/>
            <person name="Ryu S."/>
            <person name="Song J.Y."/>
            <person name="Lee S.K."/>
        </authorList>
    </citation>
    <scope>NUCLEOTIDE SEQUENCE [LARGE SCALE GENOMIC DNA]</scope>
    <source>
        <tissue evidence="2">Muscle</tissue>
    </source>
</reference>
<protein>
    <submittedName>
        <fullName evidence="2">Uncharacterized protein</fullName>
    </submittedName>
</protein>
<evidence type="ECO:0000256" key="1">
    <source>
        <dbReference type="SAM" id="MobiDB-lite"/>
    </source>
</evidence>
<sequence>MIAGSLGFDVRTTLRCKLAEEEKEKEKGGSMFCFGVRRRSGRWGRGHTTEPLEVERWMEWMRVARVLSRSRRMSEQMPGLEAGLSTGGAGSYSSSLKPSSSISSTMFFRK</sequence>
<evidence type="ECO:0000313" key="2">
    <source>
        <dbReference type="EMBL" id="TNN40982.1"/>
    </source>
</evidence>
<dbReference type="AlphaFoldDB" id="A0A4Z2FL29"/>
<feature type="region of interest" description="Disordered" evidence="1">
    <location>
        <begin position="75"/>
        <end position="110"/>
    </location>
</feature>
<dbReference type="Proteomes" id="UP000314294">
    <property type="component" value="Unassembled WGS sequence"/>
</dbReference>
<evidence type="ECO:0000313" key="3">
    <source>
        <dbReference type="Proteomes" id="UP000314294"/>
    </source>
</evidence>
<organism evidence="2 3">
    <name type="scientific">Liparis tanakae</name>
    <name type="common">Tanaka's snailfish</name>
    <dbReference type="NCBI Taxonomy" id="230148"/>
    <lineage>
        <taxon>Eukaryota</taxon>
        <taxon>Metazoa</taxon>
        <taxon>Chordata</taxon>
        <taxon>Craniata</taxon>
        <taxon>Vertebrata</taxon>
        <taxon>Euteleostomi</taxon>
        <taxon>Actinopterygii</taxon>
        <taxon>Neopterygii</taxon>
        <taxon>Teleostei</taxon>
        <taxon>Neoteleostei</taxon>
        <taxon>Acanthomorphata</taxon>
        <taxon>Eupercaria</taxon>
        <taxon>Perciformes</taxon>
        <taxon>Cottioidei</taxon>
        <taxon>Cottales</taxon>
        <taxon>Liparidae</taxon>
        <taxon>Liparis</taxon>
    </lineage>
</organism>
<name>A0A4Z2FL29_9TELE</name>